<comment type="caution">
    <text evidence="1">The sequence shown here is derived from an EMBL/GenBank/DDBJ whole genome shotgun (WGS) entry which is preliminary data.</text>
</comment>
<evidence type="ECO:0000313" key="1">
    <source>
        <dbReference type="EMBL" id="KYH35626.1"/>
    </source>
</evidence>
<protein>
    <submittedName>
        <fullName evidence="1">Uncharacterized protein</fullName>
    </submittedName>
</protein>
<proteinExistence type="predicted"/>
<name>A0A151B6U4_9CLOT</name>
<gene>
    <name evidence="1" type="ORF">CLTEP_00190</name>
</gene>
<dbReference type="Proteomes" id="UP000075531">
    <property type="component" value="Unassembled WGS sequence"/>
</dbReference>
<evidence type="ECO:0000313" key="2">
    <source>
        <dbReference type="Proteomes" id="UP000075531"/>
    </source>
</evidence>
<organism evidence="1 2">
    <name type="scientific">Clostridium tepidiprofundi DSM 19306</name>
    <dbReference type="NCBI Taxonomy" id="1121338"/>
    <lineage>
        <taxon>Bacteria</taxon>
        <taxon>Bacillati</taxon>
        <taxon>Bacillota</taxon>
        <taxon>Clostridia</taxon>
        <taxon>Eubacteriales</taxon>
        <taxon>Clostridiaceae</taxon>
        <taxon>Clostridium</taxon>
    </lineage>
</organism>
<dbReference type="STRING" id="1121338.CLTEP_00190"/>
<dbReference type="PATRIC" id="fig|1121338.3.peg.20"/>
<dbReference type="AlphaFoldDB" id="A0A151B6U4"/>
<reference evidence="1 2" key="1">
    <citation type="submission" date="2016-02" db="EMBL/GenBank/DDBJ databases">
        <title>Genome sequence of Clostridium tepidiprofundi DSM 19306.</title>
        <authorList>
            <person name="Poehlein A."/>
            <person name="Daniel R."/>
        </authorList>
    </citation>
    <scope>NUCLEOTIDE SEQUENCE [LARGE SCALE GENOMIC DNA]</scope>
    <source>
        <strain evidence="1 2">DSM 19306</strain>
    </source>
</reference>
<dbReference type="EMBL" id="LTBA01000001">
    <property type="protein sequence ID" value="KYH35626.1"/>
    <property type="molecule type" value="Genomic_DNA"/>
</dbReference>
<dbReference type="RefSeq" id="WP_066820710.1">
    <property type="nucleotide sequence ID" value="NZ_LTBA01000001.1"/>
</dbReference>
<sequence>MGFKDKFKEQYAQSYLKKYGDRLTQVQGKVLSVKIEEKTFLWIFHKLKVSILVKPQNSKSVVKCTYFKKKFFKKIDFINVSQGHNVIIQGLKGKKGKENRESVEIINVMNLTTKKDLIPIEGGPKIQRIKMNNNRRYR</sequence>
<dbReference type="OrthoDB" id="1904661at2"/>
<accession>A0A151B6U4</accession>
<keyword evidence="2" id="KW-1185">Reference proteome</keyword>